<evidence type="ECO:0000313" key="3">
    <source>
        <dbReference type="EMBL" id="GAA3612581.1"/>
    </source>
</evidence>
<accession>A0ABP6ZKA6</accession>
<dbReference type="SUPFAM" id="SSF55729">
    <property type="entry name" value="Acyl-CoA N-acyltransferases (Nat)"/>
    <property type="match status" value="1"/>
</dbReference>
<evidence type="ECO:0000256" key="1">
    <source>
        <dbReference type="SAM" id="MobiDB-lite"/>
    </source>
</evidence>
<sequence length="273" mass="28947">MAHSIVPDQTEALATGWEPDLPPSDTLVRRAVLVHASWALAVAESLGKPARRTDRWAGGLVGHRGELTNPVVVTQPMDAAGFAQVLSEVATVLPADVPFFLVSPFPTPDLRGHGLVRIGHPPLMVRFPGGENPRLPAGIQLREVSDADDLAIAERVLVEGYPMPDLQPLTPGDILAPPILNGPTRIWMASLDGEPAAVAAAHVAADAILVEYVAALPAARGRGAAAAATWAATLSEPALPAVLIASDDGRPLYERMGYVAIERWTAWIRPRSR</sequence>
<dbReference type="PROSITE" id="PS51186">
    <property type="entry name" value="GNAT"/>
    <property type="match status" value="1"/>
</dbReference>
<evidence type="ECO:0000259" key="2">
    <source>
        <dbReference type="PROSITE" id="PS51186"/>
    </source>
</evidence>
<feature type="region of interest" description="Disordered" evidence="1">
    <location>
        <begin position="1"/>
        <end position="20"/>
    </location>
</feature>
<evidence type="ECO:0000313" key="4">
    <source>
        <dbReference type="Proteomes" id="UP001501490"/>
    </source>
</evidence>
<gene>
    <name evidence="3" type="ORF">GCM10022236_12920</name>
</gene>
<proteinExistence type="predicted"/>
<dbReference type="RefSeq" id="WP_344802569.1">
    <property type="nucleotide sequence ID" value="NZ_BAABAB010000009.1"/>
</dbReference>
<comment type="caution">
    <text evidence="3">The sequence shown here is derived from an EMBL/GenBank/DDBJ whole genome shotgun (WGS) entry which is preliminary data.</text>
</comment>
<dbReference type="Gene3D" id="3.40.630.30">
    <property type="match status" value="1"/>
</dbReference>
<dbReference type="InterPro" id="IPR000182">
    <property type="entry name" value="GNAT_dom"/>
</dbReference>
<organism evidence="3 4">
    <name type="scientific">Microlunatus ginsengisoli</name>
    <dbReference type="NCBI Taxonomy" id="363863"/>
    <lineage>
        <taxon>Bacteria</taxon>
        <taxon>Bacillati</taxon>
        <taxon>Actinomycetota</taxon>
        <taxon>Actinomycetes</taxon>
        <taxon>Propionibacteriales</taxon>
        <taxon>Propionibacteriaceae</taxon>
        <taxon>Microlunatus</taxon>
    </lineage>
</organism>
<keyword evidence="4" id="KW-1185">Reference proteome</keyword>
<protein>
    <recommendedName>
        <fullName evidence="2">N-acetyltransferase domain-containing protein</fullName>
    </recommendedName>
</protein>
<name>A0ABP6ZKA6_9ACTN</name>
<reference evidence="4" key="1">
    <citation type="journal article" date="2019" name="Int. J. Syst. Evol. Microbiol.">
        <title>The Global Catalogue of Microorganisms (GCM) 10K type strain sequencing project: providing services to taxonomists for standard genome sequencing and annotation.</title>
        <authorList>
            <consortium name="The Broad Institute Genomics Platform"/>
            <consortium name="The Broad Institute Genome Sequencing Center for Infectious Disease"/>
            <person name="Wu L."/>
            <person name="Ma J."/>
        </authorList>
    </citation>
    <scope>NUCLEOTIDE SEQUENCE [LARGE SCALE GENOMIC DNA]</scope>
    <source>
        <strain evidence="4">JCM 16929</strain>
    </source>
</reference>
<dbReference type="InterPro" id="IPR016181">
    <property type="entry name" value="Acyl_CoA_acyltransferase"/>
</dbReference>
<dbReference type="Proteomes" id="UP001501490">
    <property type="component" value="Unassembled WGS sequence"/>
</dbReference>
<feature type="domain" description="N-acetyltransferase" evidence="2">
    <location>
        <begin position="139"/>
        <end position="273"/>
    </location>
</feature>
<dbReference type="EMBL" id="BAABAB010000009">
    <property type="protein sequence ID" value="GAA3612581.1"/>
    <property type="molecule type" value="Genomic_DNA"/>
</dbReference>